<dbReference type="RefSeq" id="WP_407327695.1">
    <property type="nucleotide sequence ID" value="NZ_CP136865.1"/>
</dbReference>
<dbReference type="PROSITE" id="PS51352">
    <property type="entry name" value="THIOREDOXIN_2"/>
    <property type="match status" value="1"/>
</dbReference>
<dbReference type="Proteomes" id="UP001626549">
    <property type="component" value="Chromosome"/>
</dbReference>
<accession>A0ABZ0IEM6</accession>
<dbReference type="Pfam" id="PF00578">
    <property type="entry name" value="AhpC-TSA"/>
    <property type="match status" value="1"/>
</dbReference>
<evidence type="ECO:0000256" key="1">
    <source>
        <dbReference type="SAM" id="SignalP"/>
    </source>
</evidence>
<dbReference type="InterPro" id="IPR036249">
    <property type="entry name" value="Thioredoxin-like_sf"/>
</dbReference>
<dbReference type="EMBL" id="CP136865">
    <property type="protein sequence ID" value="WOJ97009.1"/>
    <property type="molecule type" value="Genomic_DNA"/>
</dbReference>
<organism evidence="3 4">
    <name type="scientific">Congregibacter brevis</name>
    <dbReference type="NCBI Taxonomy" id="3081201"/>
    <lineage>
        <taxon>Bacteria</taxon>
        <taxon>Pseudomonadati</taxon>
        <taxon>Pseudomonadota</taxon>
        <taxon>Gammaproteobacteria</taxon>
        <taxon>Cellvibrionales</taxon>
        <taxon>Halieaceae</taxon>
        <taxon>Congregibacter</taxon>
    </lineage>
</organism>
<dbReference type="InterPro" id="IPR050553">
    <property type="entry name" value="Thioredoxin_ResA/DsbE_sf"/>
</dbReference>
<dbReference type="PANTHER" id="PTHR42852">
    <property type="entry name" value="THIOL:DISULFIDE INTERCHANGE PROTEIN DSBE"/>
    <property type="match status" value="1"/>
</dbReference>
<reference evidence="3 4" key="1">
    <citation type="submission" date="2023-10" db="EMBL/GenBank/DDBJ databases">
        <title>Two novel species belonging to the OM43/NOR5 clade.</title>
        <authorList>
            <person name="Park M."/>
        </authorList>
    </citation>
    <scope>NUCLEOTIDE SEQUENCE [LARGE SCALE GENOMIC DNA]</scope>
    <source>
        <strain evidence="3 4">IMCC45268</strain>
    </source>
</reference>
<keyword evidence="1" id="KW-0732">Signal</keyword>
<gene>
    <name evidence="3" type="ORF">R0137_00205</name>
</gene>
<dbReference type="InterPro" id="IPR013766">
    <property type="entry name" value="Thioredoxin_domain"/>
</dbReference>
<evidence type="ECO:0000313" key="4">
    <source>
        <dbReference type="Proteomes" id="UP001626549"/>
    </source>
</evidence>
<feature type="signal peptide" evidence="1">
    <location>
        <begin position="1"/>
        <end position="19"/>
    </location>
</feature>
<dbReference type="PANTHER" id="PTHR42852:SF17">
    <property type="entry name" value="THIOREDOXIN-LIKE PROTEIN HI_1115"/>
    <property type="match status" value="1"/>
</dbReference>
<proteinExistence type="predicted"/>
<feature type="chain" id="PRO_5046370217" evidence="1">
    <location>
        <begin position="20"/>
        <end position="176"/>
    </location>
</feature>
<feature type="domain" description="Thioredoxin" evidence="2">
    <location>
        <begin position="20"/>
        <end position="170"/>
    </location>
</feature>
<evidence type="ECO:0000259" key="2">
    <source>
        <dbReference type="PROSITE" id="PS51352"/>
    </source>
</evidence>
<dbReference type="SUPFAM" id="SSF52833">
    <property type="entry name" value="Thioredoxin-like"/>
    <property type="match status" value="1"/>
</dbReference>
<name>A0ABZ0IEM6_9GAMM</name>
<protein>
    <submittedName>
        <fullName evidence="3">TlpA disulfide reductase family protein</fullName>
    </submittedName>
</protein>
<dbReference type="Gene3D" id="3.40.30.10">
    <property type="entry name" value="Glutaredoxin"/>
    <property type="match status" value="1"/>
</dbReference>
<sequence>MKQIFVAALLALLSTQSIAVTQGDVAPPWTGKDLITGESVDFPDVLGGKPAVILFWATWCPYCKAFMPRAAEIQAEYAEAGVQIISLNHKERGYGDAAAYAKSLGFPLVAIADADSIGDAWSIDFIPGLLVVDGEGNVAYRRRSTNLPAGSKVSQIWASEVRAVLDALLSSDATGS</sequence>
<keyword evidence="4" id="KW-1185">Reference proteome</keyword>
<evidence type="ECO:0000313" key="3">
    <source>
        <dbReference type="EMBL" id="WOJ97009.1"/>
    </source>
</evidence>
<dbReference type="InterPro" id="IPR000866">
    <property type="entry name" value="AhpC/TSA"/>
</dbReference>
<dbReference type="CDD" id="cd02966">
    <property type="entry name" value="TlpA_like_family"/>
    <property type="match status" value="1"/>
</dbReference>